<proteinExistence type="predicted"/>
<dbReference type="AlphaFoldDB" id="A0A3S3RD05"/>
<protein>
    <submittedName>
        <fullName evidence="2">Uncharacterized protein</fullName>
    </submittedName>
</protein>
<evidence type="ECO:0000313" key="3">
    <source>
        <dbReference type="Proteomes" id="UP000288215"/>
    </source>
</evidence>
<sequence>MEFGWIINLIGIAFNGLRWAIESILSMTLFKVNPELSEAFASTIALLVSLTAAYILLVVVSAGKKILGIIILLGWALLIVSMIISAL</sequence>
<accession>A0A3S3RD05</accession>
<evidence type="ECO:0000313" key="2">
    <source>
        <dbReference type="EMBL" id="RWX74246.1"/>
    </source>
</evidence>
<keyword evidence="1" id="KW-0472">Membrane</keyword>
<dbReference type="Proteomes" id="UP000288215">
    <property type="component" value="Unassembled WGS sequence"/>
</dbReference>
<name>A0A3S3RD05_METS7</name>
<gene>
    <name evidence="2" type="ORF">Metus_0271</name>
</gene>
<keyword evidence="1" id="KW-0812">Transmembrane</keyword>
<evidence type="ECO:0000256" key="1">
    <source>
        <dbReference type="SAM" id="Phobius"/>
    </source>
</evidence>
<comment type="caution">
    <text evidence="2">The sequence shown here is derived from an EMBL/GenBank/DDBJ whole genome shotgun (WGS) entry which is preliminary data.</text>
</comment>
<organism evidence="2 3">
    <name type="scientific">Methanosuratincola subterraneus</name>
    <dbReference type="NCBI Taxonomy" id="2593994"/>
    <lineage>
        <taxon>Archaea</taxon>
        <taxon>Thermoproteota</taxon>
        <taxon>Methanosuratincolia</taxon>
        <taxon>Candidatus Methanomethylicales</taxon>
        <taxon>Candidatus Methanomethylicaceae</taxon>
        <taxon>Candidatus Methanosuratincola (ex Vanwonterghem et al. 2016)</taxon>
    </lineage>
</organism>
<keyword evidence="1" id="KW-1133">Transmembrane helix</keyword>
<dbReference type="EMBL" id="RXGA01000001">
    <property type="protein sequence ID" value="RWX74246.1"/>
    <property type="molecule type" value="Genomic_DNA"/>
</dbReference>
<feature type="transmembrane region" description="Helical" evidence="1">
    <location>
        <begin position="39"/>
        <end position="60"/>
    </location>
</feature>
<feature type="transmembrane region" description="Helical" evidence="1">
    <location>
        <begin position="66"/>
        <end position="86"/>
    </location>
</feature>
<feature type="transmembrane region" description="Helical" evidence="1">
    <location>
        <begin position="6"/>
        <end position="27"/>
    </location>
</feature>
<reference evidence="2 3" key="1">
    <citation type="submission" date="2018-12" db="EMBL/GenBank/DDBJ databases">
        <title>The complete genome of the methanogenic archaea of the candidate phylum Verstraetearchaeota, obtained from the metagenome of underground thermal water.</title>
        <authorList>
            <person name="Kadnikov V.V."/>
            <person name="Mardanov A.V."/>
            <person name="Beletsky A.V."/>
            <person name="Karnachuk O.V."/>
            <person name="Ravin N.V."/>
        </authorList>
    </citation>
    <scope>NUCLEOTIDE SEQUENCE [LARGE SCALE GENOMIC DNA]</scope>
    <source>
        <strain evidence="2">Ch88</strain>
    </source>
</reference>